<sequence length="339" mass="34092">MAAQTPKLPRTGPVSDDEGSVERTVEPIVELLQLQQLRLWCGHPPGGGVGPHPPSGRLRRDEDQLAALRDVGDGVVLPGVGVEPSPGFVGEEQLASAVGLERGRAVHPALEGALQAEEPVAEEGVRRVVHARQKGRVAVRRRLPALVGLVGEAEDGAGKVEPAAAAGGVAVERGKVAAAEGALAVESVGHDLGEVGDLAAAGGDLQVGGGRQAADVHADDAAEAVEDLGHFLAEDVQEPARGGEGADEGVFGQGGAPDAHPVGRAALAAGGIASEAAQHAGAVDADDVQYSGLGESERAENRADFPGLLRVALTCDVPRVAPVAEGVGAAATLGRGLFL</sequence>
<name>A0AAV4M662_BABCB</name>
<organism evidence="2 3">
    <name type="scientific">Babesia caballi</name>
    <dbReference type="NCBI Taxonomy" id="5871"/>
    <lineage>
        <taxon>Eukaryota</taxon>
        <taxon>Sar</taxon>
        <taxon>Alveolata</taxon>
        <taxon>Apicomplexa</taxon>
        <taxon>Aconoidasida</taxon>
        <taxon>Piroplasmida</taxon>
        <taxon>Babesiidae</taxon>
        <taxon>Babesia</taxon>
    </lineage>
</organism>
<feature type="region of interest" description="Disordered" evidence="1">
    <location>
        <begin position="1"/>
        <end position="23"/>
    </location>
</feature>
<accession>A0AAV4M662</accession>
<evidence type="ECO:0000313" key="2">
    <source>
        <dbReference type="EMBL" id="GIX66329.1"/>
    </source>
</evidence>
<gene>
    <name evidence="2" type="ORF">BcabD6B2_57650</name>
</gene>
<feature type="region of interest" description="Disordered" evidence="1">
    <location>
        <begin position="239"/>
        <end position="258"/>
    </location>
</feature>
<keyword evidence="3" id="KW-1185">Reference proteome</keyword>
<comment type="caution">
    <text evidence="2">The sequence shown here is derived from an EMBL/GenBank/DDBJ whole genome shotgun (WGS) entry which is preliminary data.</text>
</comment>
<dbReference type="AlphaFoldDB" id="A0AAV4M662"/>
<evidence type="ECO:0000313" key="3">
    <source>
        <dbReference type="Proteomes" id="UP001497744"/>
    </source>
</evidence>
<dbReference type="Proteomes" id="UP001497744">
    <property type="component" value="Unassembled WGS sequence"/>
</dbReference>
<dbReference type="EMBL" id="BPLF01000006">
    <property type="protein sequence ID" value="GIX66329.1"/>
    <property type="molecule type" value="Genomic_DNA"/>
</dbReference>
<proteinExistence type="predicted"/>
<dbReference type="GeneID" id="94197810"/>
<reference evidence="2 3" key="1">
    <citation type="submission" date="2021-06" db="EMBL/GenBank/DDBJ databases">
        <title>Genome sequence of Babesia caballi.</title>
        <authorList>
            <person name="Yamagishi J."/>
            <person name="Kidaka T."/>
            <person name="Ochi A."/>
        </authorList>
    </citation>
    <scope>NUCLEOTIDE SEQUENCE [LARGE SCALE GENOMIC DNA]</scope>
    <source>
        <strain evidence="2">USDA-D6B2</strain>
    </source>
</reference>
<evidence type="ECO:0000256" key="1">
    <source>
        <dbReference type="SAM" id="MobiDB-lite"/>
    </source>
</evidence>
<dbReference type="RefSeq" id="XP_067718398.1">
    <property type="nucleotide sequence ID" value="XM_067862297.1"/>
</dbReference>
<protein>
    <submittedName>
        <fullName evidence="2">S-malonyl transacylase</fullName>
    </submittedName>
</protein>